<proteinExistence type="predicted"/>
<dbReference type="PATRIC" id="fig|1046596.6.peg.1392"/>
<protein>
    <submittedName>
        <fullName evidence="2">Uncharacterized protein</fullName>
    </submittedName>
</protein>
<dbReference type="RefSeq" id="WP_010078042.1">
    <property type="nucleotide sequence ID" value="NZ_AYYH01000030.1"/>
</dbReference>
<keyword evidence="1" id="KW-0812">Transmembrane</keyword>
<dbReference type="EMBL" id="AYYH01000030">
    <property type="protein sequence ID" value="KRN09254.1"/>
    <property type="molecule type" value="Genomic_DNA"/>
</dbReference>
<dbReference type="OrthoDB" id="2327679at2"/>
<feature type="transmembrane region" description="Helical" evidence="1">
    <location>
        <begin position="20"/>
        <end position="42"/>
    </location>
</feature>
<dbReference type="GeneID" id="98317512"/>
<evidence type="ECO:0000313" key="3">
    <source>
        <dbReference type="Proteomes" id="UP000050898"/>
    </source>
</evidence>
<evidence type="ECO:0000256" key="1">
    <source>
        <dbReference type="SAM" id="Phobius"/>
    </source>
</evidence>
<feature type="transmembrane region" description="Helical" evidence="1">
    <location>
        <begin position="48"/>
        <end position="69"/>
    </location>
</feature>
<keyword evidence="3" id="KW-1185">Reference proteome</keyword>
<gene>
    <name evidence="2" type="ORF">FD00_GL001310</name>
</gene>
<evidence type="ECO:0000313" key="2">
    <source>
        <dbReference type="EMBL" id="KRN09254.1"/>
    </source>
</evidence>
<organism evidence="2 3">
    <name type="scientific">Liquorilactobacillus mali KCTC 3596 = DSM 20444</name>
    <dbReference type="NCBI Taxonomy" id="1046596"/>
    <lineage>
        <taxon>Bacteria</taxon>
        <taxon>Bacillati</taxon>
        <taxon>Bacillota</taxon>
        <taxon>Bacilli</taxon>
        <taxon>Lactobacillales</taxon>
        <taxon>Lactobacillaceae</taxon>
        <taxon>Liquorilactobacillus</taxon>
    </lineage>
</organism>
<dbReference type="Proteomes" id="UP000050898">
    <property type="component" value="Unassembled WGS sequence"/>
</dbReference>
<accession>A0A0R2E133</accession>
<keyword evidence="1" id="KW-1133">Transmembrane helix</keyword>
<name>A0A0R2E133_9LACO</name>
<dbReference type="AlphaFoldDB" id="A0A0R2E133"/>
<comment type="caution">
    <text evidence="2">The sequence shown here is derived from an EMBL/GenBank/DDBJ whole genome shotgun (WGS) entry which is preliminary data.</text>
</comment>
<reference evidence="2 3" key="1">
    <citation type="journal article" date="2015" name="Genome Announc.">
        <title>Expanding the biotechnology potential of lactobacilli through comparative genomics of 213 strains and associated genera.</title>
        <authorList>
            <person name="Sun Z."/>
            <person name="Harris H.M."/>
            <person name="McCann A."/>
            <person name="Guo C."/>
            <person name="Argimon S."/>
            <person name="Zhang W."/>
            <person name="Yang X."/>
            <person name="Jeffery I.B."/>
            <person name="Cooney J.C."/>
            <person name="Kagawa T.F."/>
            <person name="Liu W."/>
            <person name="Song Y."/>
            <person name="Salvetti E."/>
            <person name="Wrobel A."/>
            <person name="Rasinkangas P."/>
            <person name="Parkhill J."/>
            <person name="Rea M.C."/>
            <person name="O'Sullivan O."/>
            <person name="Ritari J."/>
            <person name="Douillard F.P."/>
            <person name="Paul Ross R."/>
            <person name="Yang R."/>
            <person name="Briner A.E."/>
            <person name="Felis G.E."/>
            <person name="de Vos W.M."/>
            <person name="Barrangou R."/>
            <person name="Klaenhammer T.R."/>
            <person name="Caufield P.W."/>
            <person name="Cui Y."/>
            <person name="Zhang H."/>
            <person name="O'Toole P.W."/>
        </authorList>
    </citation>
    <scope>NUCLEOTIDE SEQUENCE [LARGE SCALE GENOMIC DNA]</scope>
    <source>
        <strain evidence="2 3">DSM 20444</strain>
    </source>
</reference>
<keyword evidence="1" id="KW-0472">Membrane</keyword>
<sequence length="121" mass="13644">MIKRTFSRLCTLWETNRHQLNFWISLIAFGGIIMLMVAKWIWHITISAADISVIISAIGSLIILIGNILNNQILISTGSKLQDPQFKQALEDANQTIELLTKELTAVKQRQAGGTKQIKRK</sequence>